<dbReference type="GeneID" id="63691517"/>
<feature type="region of interest" description="Disordered" evidence="1">
    <location>
        <begin position="527"/>
        <end position="677"/>
    </location>
</feature>
<feature type="compositionally biased region" description="Basic and acidic residues" evidence="1">
    <location>
        <begin position="852"/>
        <end position="862"/>
    </location>
</feature>
<dbReference type="HOGENOM" id="CLU_006241_1_0_1"/>
<feature type="compositionally biased region" description="Basic and acidic residues" evidence="1">
    <location>
        <begin position="772"/>
        <end position="782"/>
    </location>
</feature>
<feature type="compositionally biased region" description="Basic and acidic residues" evidence="1">
    <location>
        <begin position="748"/>
        <end position="759"/>
    </location>
</feature>
<feature type="compositionally biased region" description="Basic and acidic residues" evidence="1">
    <location>
        <begin position="704"/>
        <end position="713"/>
    </location>
</feature>
<reference evidence="2 3" key="1">
    <citation type="journal article" date="2012" name="Science">
        <title>The Paleozoic origin of enzymatic lignin decomposition reconstructed from 31 fungal genomes.</title>
        <authorList>
            <person name="Floudas D."/>
            <person name="Binder M."/>
            <person name="Riley R."/>
            <person name="Barry K."/>
            <person name="Blanchette R.A."/>
            <person name="Henrissat B."/>
            <person name="Martinez A.T."/>
            <person name="Otillar R."/>
            <person name="Spatafora J.W."/>
            <person name="Yadav J.S."/>
            <person name="Aerts A."/>
            <person name="Benoit I."/>
            <person name="Boyd A."/>
            <person name="Carlson A."/>
            <person name="Copeland A."/>
            <person name="Coutinho P.M."/>
            <person name="de Vries R.P."/>
            <person name="Ferreira P."/>
            <person name="Findley K."/>
            <person name="Foster B."/>
            <person name="Gaskell J."/>
            <person name="Glotzer D."/>
            <person name="Gorecki P."/>
            <person name="Heitman J."/>
            <person name="Hesse C."/>
            <person name="Hori C."/>
            <person name="Igarashi K."/>
            <person name="Jurgens J.A."/>
            <person name="Kallen N."/>
            <person name="Kersten P."/>
            <person name="Kohler A."/>
            <person name="Kuees U."/>
            <person name="Kumar T.K.A."/>
            <person name="Kuo A."/>
            <person name="LaButti K."/>
            <person name="Larrondo L.F."/>
            <person name="Lindquist E."/>
            <person name="Ling A."/>
            <person name="Lombard V."/>
            <person name="Lucas S."/>
            <person name="Lundell T."/>
            <person name="Martin R."/>
            <person name="McLaughlin D.J."/>
            <person name="Morgenstern I."/>
            <person name="Morin E."/>
            <person name="Murat C."/>
            <person name="Nagy L.G."/>
            <person name="Nolan M."/>
            <person name="Ohm R.A."/>
            <person name="Patyshakuliyeva A."/>
            <person name="Rokas A."/>
            <person name="Ruiz-Duenas F.J."/>
            <person name="Sabat G."/>
            <person name="Salamov A."/>
            <person name="Samejima M."/>
            <person name="Schmutz J."/>
            <person name="Slot J.C."/>
            <person name="St John F."/>
            <person name="Stenlid J."/>
            <person name="Sun H."/>
            <person name="Sun S."/>
            <person name="Syed K."/>
            <person name="Tsang A."/>
            <person name="Wiebenga A."/>
            <person name="Young D."/>
            <person name="Pisabarro A."/>
            <person name="Eastwood D.C."/>
            <person name="Martin F."/>
            <person name="Cullen D."/>
            <person name="Grigoriev I.V."/>
            <person name="Hibbett D.S."/>
        </authorList>
    </citation>
    <scope>NUCLEOTIDE SEQUENCE [LARGE SCALE GENOMIC DNA]</scope>
    <source>
        <strain evidence="2 3">DJM-731 SS1</strain>
    </source>
</reference>
<feature type="compositionally biased region" description="Basic and acidic residues" evidence="1">
    <location>
        <begin position="632"/>
        <end position="645"/>
    </location>
</feature>
<dbReference type="InterPro" id="IPR010770">
    <property type="entry name" value="Ecd"/>
</dbReference>
<accession>M5FYY9</accession>
<dbReference type="PANTHER" id="PTHR13060">
    <property type="entry name" value="SGT1 PROTEIN HSGT1 SUPPRESSOR OF GCR2"/>
    <property type="match status" value="1"/>
</dbReference>
<gene>
    <name evidence="2" type="ORF">DACRYDRAFT_80602</name>
</gene>
<dbReference type="GO" id="GO:0005634">
    <property type="term" value="C:nucleus"/>
    <property type="evidence" value="ECO:0007669"/>
    <property type="project" value="TreeGrafter"/>
</dbReference>
<feature type="compositionally biased region" description="Acidic residues" evidence="1">
    <location>
        <begin position="836"/>
        <end position="845"/>
    </location>
</feature>
<dbReference type="STRING" id="1858805.M5FYY9"/>
<feature type="compositionally biased region" description="Basic and acidic residues" evidence="1">
    <location>
        <begin position="792"/>
        <end position="806"/>
    </location>
</feature>
<feature type="compositionally biased region" description="Acidic residues" evidence="1">
    <location>
        <begin position="863"/>
        <end position="872"/>
    </location>
</feature>
<dbReference type="Proteomes" id="UP000030653">
    <property type="component" value="Unassembled WGS sequence"/>
</dbReference>
<dbReference type="OrthoDB" id="27237at2759"/>
<feature type="region of interest" description="Disordered" evidence="1">
    <location>
        <begin position="704"/>
        <end position="872"/>
    </location>
</feature>
<keyword evidence="3" id="KW-1185">Reference proteome</keyword>
<dbReference type="EMBL" id="JH795865">
    <property type="protein sequence ID" value="EJU01115.1"/>
    <property type="molecule type" value="Genomic_DNA"/>
</dbReference>
<feature type="compositionally biased region" description="Acidic residues" evidence="1">
    <location>
        <begin position="656"/>
        <end position="677"/>
    </location>
</feature>
<dbReference type="PANTHER" id="PTHR13060:SF0">
    <property type="entry name" value="PROTEIN ECDYSONELESS HOMOLOG"/>
    <property type="match status" value="1"/>
</dbReference>
<name>M5FYY9_DACPD</name>
<feature type="region of interest" description="Disordered" evidence="1">
    <location>
        <begin position="452"/>
        <end position="474"/>
    </location>
</feature>
<evidence type="ECO:0000313" key="2">
    <source>
        <dbReference type="EMBL" id="EJU01115.1"/>
    </source>
</evidence>
<evidence type="ECO:0000313" key="3">
    <source>
        <dbReference type="Proteomes" id="UP000030653"/>
    </source>
</evidence>
<evidence type="ECO:0008006" key="4">
    <source>
        <dbReference type="Google" id="ProtNLM"/>
    </source>
</evidence>
<dbReference type="AlphaFoldDB" id="M5FYY9"/>
<protein>
    <recommendedName>
        <fullName evidence="4">SGT1-domain-containing protein</fullName>
    </recommendedName>
</protein>
<dbReference type="Pfam" id="PF07093">
    <property type="entry name" value="SGT1"/>
    <property type="match status" value="1"/>
</dbReference>
<sequence>MDIFNRSPSISDDTLRYSLHFPTSKSTESELSTLTALILEHVDRLLPPDFLWHRDAFELRLAGTQAKGKGKTREGDVKEGDAWLEGTMRVGDAVDDEWAVVWLLREVSTAWDCIISVMDSDGQFLLIEAADSLPGWVTPSNSENRVWIYRSQLHLVPLSYVSPASSRSARSRLDAGSDDELDLEDADTWISVPDALRLVRDDNVPTLAPPSVQNALQSRLARYPSALAHHTHHAFAFLPVPIAQALSRSPSLIQRASEAFYTRDALQLRSAHKMSRFPPSPSLLSKVSMTRVAYAQLRGQRWTPPRVFGPSPKGARERHWWELGAMLSAGFEMLYQETRARQALSGQSREAKLEALQRDTGWEGYVQGLQKAGFFSQEVRGSQLWKEKEDKAVQAYVSARVSEDATRPSFASLVENALVPPLPDEDAIRVSPQSQEDDDSWLSVRPQQLGSLLTQLPGNPAPSSMSPPRSEPKIHELNDVDMDEEEERLAHKEAERLRDMARKVEGFVQGEGELEGATFPDLRVCSDILDDDMPDSDDESDVEMEPPPTEEQLQKAMDTLVRPLAAGEYGKMPEDWNHAKNMTDPALAETEAKMSAPKPGEGVPATGKGKGKELVRDEPLEPLDMTLGHRAPLFERETYEGHSSDSDLDPAGQGLSDEESGEDAPQVVDEEVEVEPDMQAEEEEFLQFARRELGINDVSWGEIVRQREGEGRFVPRSTGTKEQPQERETFGPELLKPKTKGQPKRSAGAKDKASEKAVRWTDATPAPMPADRTPRQRREGGPRPKANPILDSFERVMDAMEAELAKARAQGKGKSKPASRPNADVKGKGKARPEPEVESDEDEDAMLQAMDAELRSSLKQAEEDTDADDETPMDYNLIKNFLESFKSQAGLAGPVSGMVGRLEKGWVWPRDEKE</sequence>
<dbReference type="RefSeq" id="XP_040628012.1">
    <property type="nucleotide sequence ID" value="XM_040776455.1"/>
</dbReference>
<evidence type="ECO:0000256" key="1">
    <source>
        <dbReference type="SAM" id="MobiDB-lite"/>
    </source>
</evidence>
<feature type="compositionally biased region" description="Acidic residues" evidence="1">
    <location>
        <begin position="528"/>
        <end position="544"/>
    </location>
</feature>
<feature type="compositionally biased region" description="Basic and acidic residues" evidence="1">
    <location>
        <begin position="823"/>
        <end position="835"/>
    </location>
</feature>
<feature type="compositionally biased region" description="Basic and acidic residues" evidence="1">
    <location>
        <begin position="610"/>
        <end position="619"/>
    </location>
</feature>
<organism evidence="2 3">
    <name type="scientific">Dacryopinax primogenitus (strain DJM 731)</name>
    <name type="common">Brown rot fungus</name>
    <dbReference type="NCBI Taxonomy" id="1858805"/>
    <lineage>
        <taxon>Eukaryota</taxon>
        <taxon>Fungi</taxon>
        <taxon>Dikarya</taxon>
        <taxon>Basidiomycota</taxon>
        <taxon>Agaricomycotina</taxon>
        <taxon>Dacrymycetes</taxon>
        <taxon>Dacrymycetales</taxon>
        <taxon>Dacrymycetaceae</taxon>
        <taxon>Dacryopinax</taxon>
    </lineage>
</organism>
<feature type="compositionally biased region" description="Polar residues" evidence="1">
    <location>
        <begin position="452"/>
        <end position="467"/>
    </location>
</feature>
<dbReference type="OMA" id="AHKMSRF"/>
<proteinExistence type="predicted"/>